<dbReference type="AlphaFoldDB" id="A0AB39USV3"/>
<accession>A0AB39USV3</accession>
<name>A0AB39USV3_9GAMM</name>
<dbReference type="EMBL" id="CP154858">
    <property type="protein sequence ID" value="XDT71245.1"/>
    <property type="molecule type" value="Genomic_DNA"/>
</dbReference>
<dbReference type="RefSeq" id="WP_369600283.1">
    <property type="nucleotide sequence ID" value="NZ_CP154858.1"/>
</dbReference>
<sequence>MPFGRRLVVNYDQVSLLVKNMPVDDEKRCGTLKDNLFYLVQGCDARVKALDDAHALASEMRLLMTLTERIERTLHTVDEAYQLLTNEIVSEVERLAEEVDMRILTLDLTEEQEETLSAVLKETVERTNAAFNRGLRVDQSTRDLIQQLQQILTDTSPTRRARMLEQIIRKLEEDPLAARH</sequence>
<protein>
    <submittedName>
        <fullName evidence="1">Uncharacterized protein</fullName>
    </submittedName>
</protein>
<dbReference type="KEGG" id="tcd:AAIA72_10555"/>
<reference evidence="1" key="1">
    <citation type="submission" date="2024-05" db="EMBL/GenBank/DDBJ databases">
        <title>Genome sequencing of novel strain.</title>
        <authorList>
            <person name="Ganbat D."/>
            <person name="Ganbat S."/>
            <person name="Lee S.-J."/>
        </authorList>
    </citation>
    <scope>NUCLEOTIDE SEQUENCE</scope>
    <source>
        <strain evidence="1">SMD15-11</strain>
    </source>
</reference>
<proteinExistence type="predicted"/>
<evidence type="ECO:0000313" key="1">
    <source>
        <dbReference type="EMBL" id="XDT71245.1"/>
    </source>
</evidence>
<organism evidence="1">
    <name type="scientific">Thermohahella caldifontis</name>
    <dbReference type="NCBI Taxonomy" id="3142973"/>
    <lineage>
        <taxon>Bacteria</taxon>
        <taxon>Pseudomonadati</taxon>
        <taxon>Pseudomonadota</taxon>
        <taxon>Gammaproteobacteria</taxon>
        <taxon>Oceanospirillales</taxon>
        <taxon>Hahellaceae</taxon>
        <taxon>Thermohahella</taxon>
    </lineage>
</organism>
<gene>
    <name evidence="1" type="ORF">AAIA72_10555</name>
</gene>